<protein>
    <submittedName>
        <fullName evidence="1">Uncharacterized protein</fullName>
    </submittedName>
</protein>
<dbReference type="Proteomes" id="UP000827814">
    <property type="component" value="Segment"/>
</dbReference>
<organism evidence="1 2">
    <name type="scientific">Haloarcula tailed virus 2</name>
    <dbReference type="NCBI Taxonomy" id="2877989"/>
    <lineage>
        <taxon>Viruses</taxon>
        <taxon>Duplodnaviria</taxon>
        <taxon>Heunggongvirae</taxon>
        <taxon>Uroviricota</taxon>
        <taxon>Caudoviricetes</taxon>
        <taxon>Thumleimavirales</taxon>
        <taxon>Soleiviridae</taxon>
        <taxon>Eilatmyovirus</taxon>
        <taxon>Eilatmyovirus salis</taxon>
        <taxon>Eilatmyovirus HATV2</taxon>
    </lineage>
</organism>
<keyword evidence="2" id="KW-1185">Reference proteome</keyword>
<dbReference type="EMBL" id="MZ334525">
    <property type="protein sequence ID" value="UBF23218.1"/>
    <property type="molecule type" value="Genomic_DNA"/>
</dbReference>
<reference evidence="1" key="1">
    <citation type="submission" date="2021-05" db="EMBL/GenBank/DDBJ databases">
        <title>Diversity, taxonomy and evolution of archaeal viruses of the class Caudoviricetes.</title>
        <authorList>
            <person name="Liu Y."/>
            <person name="Demina T.A."/>
            <person name="Roux S."/>
            <person name="Aiewsakun P."/>
            <person name="Kazlauskas D."/>
            <person name="Simmonds P."/>
            <person name="Prangishvili D."/>
            <person name="Oksanen H.M."/>
            <person name="Krupovic M."/>
        </authorList>
    </citation>
    <scope>NUCLEOTIDE SEQUENCE</scope>
    <source>
        <strain evidence="1">HATV-2/44</strain>
    </source>
</reference>
<name>A0AAE8Y1M9_9CAUD</name>
<accession>A0AAE8Y1M9</accession>
<evidence type="ECO:0000313" key="1">
    <source>
        <dbReference type="EMBL" id="UBF23218.1"/>
    </source>
</evidence>
<gene>
    <name evidence="1" type="ORF">HATV-2_gp67</name>
</gene>
<evidence type="ECO:0000313" key="2">
    <source>
        <dbReference type="Proteomes" id="UP000827814"/>
    </source>
</evidence>
<proteinExistence type="predicted"/>
<sequence>MEQKDAEQYMAQLIWGTIRVRPALYQWKEGADYDYIAPEAVGYKDWGYVELADLTPHEAFLLGKVDETLISRV</sequence>